<reference evidence="4 5" key="1">
    <citation type="submission" date="2018-12" db="EMBL/GenBank/DDBJ databases">
        <authorList>
            <person name="hu s."/>
            <person name="Xu Y."/>
            <person name="Xu B."/>
            <person name="Li F."/>
        </authorList>
    </citation>
    <scope>NUCLEOTIDE SEQUENCE [LARGE SCALE GENOMIC DNA]</scope>
    <source>
        <strain evidence="4 5">KSW2-17</strain>
    </source>
</reference>
<dbReference type="InterPro" id="IPR029058">
    <property type="entry name" value="AB_hydrolase_fold"/>
</dbReference>
<gene>
    <name evidence="4" type="ORF">ELQ93_00585</name>
</gene>
<evidence type="ECO:0000256" key="1">
    <source>
        <dbReference type="ARBA" id="ARBA00022801"/>
    </source>
</evidence>
<feature type="domain" description="BD-FAE-like" evidence="3">
    <location>
        <begin position="231"/>
        <end position="428"/>
    </location>
</feature>
<dbReference type="SUPFAM" id="SSF53474">
    <property type="entry name" value="alpha/beta-Hydrolases"/>
    <property type="match status" value="1"/>
</dbReference>
<dbReference type="PANTHER" id="PTHR48081:SF13">
    <property type="entry name" value="ALPHA_BETA HYDROLASE"/>
    <property type="match status" value="1"/>
</dbReference>
<organism evidence="4 5">
    <name type="scientific">Labedella gwakjiensis</name>
    <dbReference type="NCBI Taxonomy" id="390269"/>
    <lineage>
        <taxon>Bacteria</taxon>
        <taxon>Bacillati</taxon>
        <taxon>Actinomycetota</taxon>
        <taxon>Actinomycetes</taxon>
        <taxon>Micrococcales</taxon>
        <taxon>Microbacteriaceae</taxon>
        <taxon>Labedella</taxon>
    </lineage>
</organism>
<comment type="caution">
    <text evidence="4">The sequence shown here is derived from an EMBL/GenBank/DDBJ whole genome shotgun (WGS) entry which is preliminary data.</text>
</comment>
<dbReference type="Proteomes" id="UP000268291">
    <property type="component" value="Unassembled WGS sequence"/>
</dbReference>
<feature type="compositionally biased region" description="Basic residues" evidence="2">
    <location>
        <begin position="112"/>
        <end position="121"/>
    </location>
</feature>
<dbReference type="GO" id="GO:0016787">
    <property type="term" value="F:hydrolase activity"/>
    <property type="evidence" value="ECO:0007669"/>
    <property type="project" value="UniProtKB-KW"/>
</dbReference>
<keyword evidence="5" id="KW-1185">Reference proteome</keyword>
<accession>A0ABY0CCK0</accession>
<dbReference type="InterPro" id="IPR049492">
    <property type="entry name" value="BD-FAE-like_dom"/>
</dbReference>
<evidence type="ECO:0000259" key="3">
    <source>
        <dbReference type="Pfam" id="PF20434"/>
    </source>
</evidence>
<proteinExistence type="predicted"/>
<feature type="region of interest" description="Disordered" evidence="2">
    <location>
        <begin position="90"/>
        <end position="121"/>
    </location>
</feature>
<feature type="compositionally biased region" description="Low complexity" evidence="2">
    <location>
        <begin position="157"/>
        <end position="167"/>
    </location>
</feature>
<dbReference type="InterPro" id="IPR050300">
    <property type="entry name" value="GDXG_lipolytic_enzyme"/>
</dbReference>
<sequence length="471" mass="51326">MVGFEERILLRVEGRGRRGARREPARRDPPRQPPRSHSRAGRPDPARRLGRRVVLPLRPPARLEPRRQPGRYAGVRELARCLSLLSPRRRRGVRHPAVEGVQSGHPGGAADRRRRSRGSCRRPLRLLLQRLHLPSHHRCDARLLGRTPRDGHVLPFARPGARGAARPGSRRRRMTRDRARTASTALAAGVLVLLAGCAPEPAADVGIPSTRYDGVRLVRDVGVGGSDGVLLDVCLPQDAEPGSPTILSVHGGGWRGGDKAQPQWRDVCEWLASEGYVVFQPNYSLAPDHPFPAALDDLETVLDWISGDAQVERFGHDPSRLGAFGDSAGGNLVALLATDGGQGADEPIDAVVELSAPLDLTREGIARGDLDAGFQRVQLDYLGCASYDDCPAARAASPMYEVDSSDPPFFVVAATDDFIPVEQADDFVGLLTAATVDVEYVRVESDEHALALLDDDLRERIVAWLDEHLDD</sequence>
<dbReference type="PANTHER" id="PTHR48081">
    <property type="entry name" value="AB HYDROLASE SUPERFAMILY PROTEIN C4A8.06C"/>
    <property type="match status" value="1"/>
</dbReference>
<protein>
    <submittedName>
        <fullName evidence="4">Alpha/beta hydrolase</fullName>
    </submittedName>
</protein>
<keyword evidence="1 4" id="KW-0378">Hydrolase</keyword>
<evidence type="ECO:0000313" key="5">
    <source>
        <dbReference type="Proteomes" id="UP000268291"/>
    </source>
</evidence>
<dbReference type="Pfam" id="PF20434">
    <property type="entry name" value="BD-FAE"/>
    <property type="match status" value="1"/>
</dbReference>
<name>A0ABY0CCK0_9MICO</name>
<feature type="compositionally biased region" description="Basic and acidic residues" evidence="2">
    <location>
        <begin position="13"/>
        <end position="30"/>
    </location>
</feature>
<dbReference type="Gene3D" id="3.40.50.1820">
    <property type="entry name" value="alpha/beta hydrolase"/>
    <property type="match status" value="1"/>
</dbReference>
<feature type="region of interest" description="Disordered" evidence="2">
    <location>
        <begin position="157"/>
        <end position="177"/>
    </location>
</feature>
<evidence type="ECO:0000256" key="2">
    <source>
        <dbReference type="SAM" id="MobiDB-lite"/>
    </source>
</evidence>
<evidence type="ECO:0000313" key="4">
    <source>
        <dbReference type="EMBL" id="RUQ87792.1"/>
    </source>
</evidence>
<dbReference type="EMBL" id="RZGY01000001">
    <property type="protein sequence ID" value="RUQ87792.1"/>
    <property type="molecule type" value="Genomic_DNA"/>
</dbReference>
<feature type="region of interest" description="Disordered" evidence="2">
    <location>
        <begin position="13"/>
        <end position="69"/>
    </location>
</feature>